<evidence type="ECO:0008006" key="3">
    <source>
        <dbReference type="Google" id="ProtNLM"/>
    </source>
</evidence>
<keyword evidence="2" id="KW-1185">Reference proteome</keyword>
<name>A0ABR9L1K9_9PSEU</name>
<dbReference type="Gene3D" id="3.40.50.620">
    <property type="entry name" value="HUPs"/>
    <property type="match status" value="1"/>
</dbReference>
<evidence type="ECO:0000313" key="2">
    <source>
        <dbReference type="Proteomes" id="UP000656548"/>
    </source>
</evidence>
<dbReference type="Proteomes" id="UP000656548">
    <property type="component" value="Unassembled WGS sequence"/>
</dbReference>
<dbReference type="InterPro" id="IPR014729">
    <property type="entry name" value="Rossmann-like_a/b/a_fold"/>
</dbReference>
<dbReference type="RefSeq" id="WP_192742105.1">
    <property type="nucleotide sequence ID" value="NZ_JADBEJ010000001.1"/>
</dbReference>
<comment type="caution">
    <text evidence="1">The sequence shown here is derived from an EMBL/GenBank/DDBJ whole genome shotgun (WGS) entry which is preliminary data.</text>
</comment>
<evidence type="ECO:0000313" key="1">
    <source>
        <dbReference type="EMBL" id="MBE1574494.1"/>
    </source>
</evidence>
<dbReference type="EMBL" id="JADBEJ010000001">
    <property type="protein sequence ID" value="MBE1574494.1"/>
    <property type="molecule type" value="Genomic_DNA"/>
</dbReference>
<protein>
    <recommendedName>
        <fullName evidence="3">Phosphoadenosine phosphosulfate reductase</fullName>
    </recommendedName>
</protein>
<gene>
    <name evidence="1" type="ORF">H4W30_001523</name>
</gene>
<sequence length="234" mass="26891">MITIDGLPSSDSILGEMEAEGKPVLLAFSRGKDSLSAWLALRERGIPVVPYHLYSVPGLQFVADSLKMYEDFFGQKIYDLPHPSLYRWLVNYVFCPPERWRIIDAAGLTEFTYEDVAATLRQDVGLPADAWNVDGVRATDSPMRRMAMSTHGPIRQDTRKVSAIWDWQIADVRAAITRHSCPLPIDYEWYGRSFDGLDYRFIEPLSRHAPEDYARVLDWFPLAELELLRHDLTR</sequence>
<dbReference type="SUPFAM" id="SSF52402">
    <property type="entry name" value="Adenine nucleotide alpha hydrolases-like"/>
    <property type="match status" value="1"/>
</dbReference>
<organism evidence="1 2">
    <name type="scientific">Amycolatopsis roodepoortensis</name>
    <dbReference type="NCBI Taxonomy" id="700274"/>
    <lineage>
        <taxon>Bacteria</taxon>
        <taxon>Bacillati</taxon>
        <taxon>Actinomycetota</taxon>
        <taxon>Actinomycetes</taxon>
        <taxon>Pseudonocardiales</taxon>
        <taxon>Pseudonocardiaceae</taxon>
        <taxon>Amycolatopsis</taxon>
    </lineage>
</organism>
<reference evidence="1 2" key="1">
    <citation type="submission" date="2020-10" db="EMBL/GenBank/DDBJ databases">
        <title>Sequencing the genomes of 1000 actinobacteria strains.</title>
        <authorList>
            <person name="Klenk H.-P."/>
        </authorList>
    </citation>
    <scope>NUCLEOTIDE SEQUENCE [LARGE SCALE GENOMIC DNA]</scope>
    <source>
        <strain evidence="1 2">DSM 46661</strain>
    </source>
</reference>
<proteinExistence type="predicted"/>
<accession>A0ABR9L1K9</accession>